<accession>A0A9N9YLJ0</accession>
<evidence type="ECO:0000259" key="8">
    <source>
        <dbReference type="PROSITE" id="PS50850"/>
    </source>
</evidence>
<comment type="caution">
    <text evidence="9">The sequence shown here is derived from an EMBL/GenBank/DDBJ whole genome shotgun (WGS) entry which is preliminary data.</text>
</comment>
<dbReference type="Proteomes" id="UP000696573">
    <property type="component" value="Unassembled WGS sequence"/>
</dbReference>
<feature type="transmembrane region" description="Helical" evidence="7">
    <location>
        <begin position="107"/>
        <end position="130"/>
    </location>
</feature>
<feature type="domain" description="Major facilitator superfamily (MFS) profile" evidence="8">
    <location>
        <begin position="76"/>
        <end position="139"/>
    </location>
</feature>
<evidence type="ECO:0000256" key="3">
    <source>
        <dbReference type="ARBA" id="ARBA00022475"/>
    </source>
</evidence>
<evidence type="ECO:0000256" key="6">
    <source>
        <dbReference type="ARBA" id="ARBA00023136"/>
    </source>
</evidence>
<gene>
    <name evidence="9" type="ORF">CRHIZ90672A_00011834</name>
</gene>
<keyword evidence="4 7" id="KW-0812">Transmembrane</keyword>
<dbReference type="InterPro" id="IPR020846">
    <property type="entry name" value="MFS_dom"/>
</dbReference>
<dbReference type="PROSITE" id="PS50850">
    <property type="entry name" value="MFS"/>
    <property type="match status" value="1"/>
</dbReference>
<dbReference type="PANTHER" id="PTHR23502">
    <property type="entry name" value="MAJOR FACILITATOR SUPERFAMILY"/>
    <property type="match status" value="1"/>
</dbReference>
<name>A0A9N9YLJ0_9HYPO</name>
<reference evidence="9" key="1">
    <citation type="submission" date="2021-10" db="EMBL/GenBank/DDBJ databases">
        <authorList>
            <person name="Piombo E."/>
        </authorList>
    </citation>
    <scope>NUCLEOTIDE SEQUENCE</scope>
</reference>
<dbReference type="OrthoDB" id="446368at2759"/>
<organism evidence="9 10">
    <name type="scientific">Clonostachys rhizophaga</name>
    <dbReference type="NCBI Taxonomy" id="160324"/>
    <lineage>
        <taxon>Eukaryota</taxon>
        <taxon>Fungi</taxon>
        <taxon>Dikarya</taxon>
        <taxon>Ascomycota</taxon>
        <taxon>Pezizomycotina</taxon>
        <taxon>Sordariomycetes</taxon>
        <taxon>Hypocreomycetidae</taxon>
        <taxon>Hypocreales</taxon>
        <taxon>Bionectriaceae</taxon>
        <taxon>Clonostachys</taxon>
    </lineage>
</organism>
<dbReference type="GO" id="GO:0022857">
    <property type="term" value="F:transmembrane transporter activity"/>
    <property type="evidence" value="ECO:0007669"/>
    <property type="project" value="InterPro"/>
</dbReference>
<dbReference type="AlphaFoldDB" id="A0A9N9YLJ0"/>
<dbReference type="GO" id="GO:0005886">
    <property type="term" value="C:plasma membrane"/>
    <property type="evidence" value="ECO:0007669"/>
    <property type="project" value="UniProtKB-SubCell"/>
</dbReference>
<keyword evidence="2" id="KW-0813">Transport</keyword>
<keyword evidence="5 7" id="KW-1133">Transmembrane helix</keyword>
<comment type="subcellular location">
    <subcellularLocation>
        <location evidence="1">Cell membrane</location>
        <topology evidence="1">Multi-pass membrane protein</topology>
    </subcellularLocation>
</comment>
<dbReference type="InterPro" id="IPR036259">
    <property type="entry name" value="MFS_trans_sf"/>
</dbReference>
<sequence length="139" mass="15318">MSPLPSPATATDKLHRPEVHGTSYARSLLDQAGITQDVLDFRYRGSGTSGEPYVVVFIDNDPINPLNFPQWRKWAITILQAFAVLAVAFASTAYSSSVSEIMQEFQVSRTVAILGITMFVFGFAFGPLIWAPLSELYGR</sequence>
<keyword evidence="10" id="KW-1185">Reference proteome</keyword>
<dbReference type="PANTHER" id="PTHR23502:SF186">
    <property type="entry name" value="MAJOR FACILITATOR SUPERFAMILY (MFS) PROFILE DOMAIN-CONTAINING PROTEIN"/>
    <property type="match status" value="1"/>
</dbReference>
<proteinExistence type="predicted"/>
<evidence type="ECO:0000256" key="1">
    <source>
        <dbReference type="ARBA" id="ARBA00004651"/>
    </source>
</evidence>
<keyword evidence="6 7" id="KW-0472">Membrane</keyword>
<evidence type="ECO:0000256" key="5">
    <source>
        <dbReference type="ARBA" id="ARBA00022989"/>
    </source>
</evidence>
<protein>
    <recommendedName>
        <fullName evidence="8">Major facilitator superfamily (MFS) profile domain-containing protein</fullName>
    </recommendedName>
</protein>
<evidence type="ECO:0000313" key="9">
    <source>
        <dbReference type="EMBL" id="CAH0021502.1"/>
    </source>
</evidence>
<evidence type="ECO:0000256" key="2">
    <source>
        <dbReference type="ARBA" id="ARBA00022448"/>
    </source>
</evidence>
<dbReference type="SUPFAM" id="SSF103473">
    <property type="entry name" value="MFS general substrate transporter"/>
    <property type="match status" value="1"/>
</dbReference>
<feature type="transmembrane region" description="Helical" evidence="7">
    <location>
        <begin position="74"/>
        <end position="95"/>
    </location>
</feature>
<evidence type="ECO:0000256" key="4">
    <source>
        <dbReference type="ARBA" id="ARBA00022692"/>
    </source>
</evidence>
<dbReference type="Gene3D" id="1.20.1720.10">
    <property type="entry name" value="Multidrug resistance protein D"/>
    <property type="match status" value="1"/>
</dbReference>
<keyword evidence="3" id="KW-1003">Cell membrane</keyword>
<evidence type="ECO:0000256" key="7">
    <source>
        <dbReference type="SAM" id="Phobius"/>
    </source>
</evidence>
<evidence type="ECO:0000313" key="10">
    <source>
        <dbReference type="Proteomes" id="UP000696573"/>
    </source>
</evidence>
<dbReference type="EMBL" id="CABFNQ020000654">
    <property type="protein sequence ID" value="CAH0021502.1"/>
    <property type="molecule type" value="Genomic_DNA"/>
</dbReference>